<keyword evidence="1" id="KW-1277">Toxin-antitoxin system</keyword>
<dbReference type="Pfam" id="PF01934">
    <property type="entry name" value="HepT-like"/>
    <property type="match status" value="1"/>
</dbReference>
<dbReference type="GO" id="GO:0110001">
    <property type="term" value="C:toxin-antitoxin complex"/>
    <property type="evidence" value="ECO:0007669"/>
    <property type="project" value="InterPro"/>
</dbReference>
<name>A0A1M5CYL4_9THEO</name>
<organism evidence="5 6">
    <name type="scientific">Caldanaerobius fijiensis DSM 17918</name>
    <dbReference type="NCBI Taxonomy" id="1121256"/>
    <lineage>
        <taxon>Bacteria</taxon>
        <taxon>Bacillati</taxon>
        <taxon>Bacillota</taxon>
        <taxon>Clostridia</taxon>
        <taxon>Thermoanaerobacterales</taxon>
        <taxon>Thermoanaerobacteraceae</taxon>
        <taxon>Caldanaerobius</taxon>
    </lineage>
</organism>
<dbReference type="STRING" id="1121256.SAMN02746089_02226"/>
<evidence type="ECO:0000256" key="4">
    <source>
        <dbReference type="ARBA" id="ARBA00024207"/>
    </source>
</evidence>
<dbReference type="OrthoDB" id="9796612at2"/>
<dbReference type="EMBL" id="FQVH01000031">
    <property type="protein sequence ID" value="SHF59745.1"/>
    <property type="molecule type" value="Genomic_DNA"/>
</dbReference>
<protein>
    <recommendedName>
        <fullName evidence="7">DUF86 domain-containing protein</fullName>
    </recommendedName>
</protein>
<evidence type="ECO:0000313" key="5">
    <source>
        <dbReference type="EMBL" id="SHF59745.1"/>
    </source>
</evidence>
<dbReference type="Proteomes" id="UP000184088">
    <property type="component" value="Unassembled WGS sequence"/>
</dbReference>
<evidence type="ECO:0008006" key="7">
    <source>
        <dbReference type="Google" id="ProtNLM"/>
    </source>
</evidence>
<evidence type="ECO:0000256" key="3">
    <source>
        <dbReference type="ARBA" id="ARBA00022801"/>
    </source>
</evidence>
<evidence type="ECO:0000313" key="6">
    <source>
        <dbReference type="Proteomes" id="UP000184088"/>
    </source>
</evidence>
<keyword evidence="6" id="KW-1185">Reference proteome</keyword>
<evidence type="ECO:0000256" key="1">
    <source>
        <dbReference type="ARBA" id="ARBA00022649"/>
    </source>
</evidence>
<dbReference type="GO" id="GO:0004540">
    <property type="term" value="F:RNA nuclease activity"/>
    <property type="evidence" value="ECO:0007669"/>
    <property type="project" value="InterPro"/>
</dbReference>
<sequence length="63" mass="7394">MAGYRNRMVHMYHMISEEELYDIITTELGDIKEFVSEIKNTLEVCMIKTSGVMSSSIFWNLEK</sequence>
<keyword evidence="3" id="KW-0378">Hydrolase</keyword>
<evidence type="ECO:0000256" key="2">
    <source>
        <dbReference type="ARBA" id="ARBA00022722"/>
    </source>
</evidence>
<dbReference type="AlphaFoldDB" id="A0A1M5CYL4"/>
<dbReference type="InterPro" id="IPR037038">
    <property type="entry name" value="HepT-like_sf"/>
</dbReference>
<comment type="similarity">
    <text evidence="4">Belongs to the HepT RNase toxin family.</text>
</comment>
<dbReference type="GO" id="GO:0016787">
    <property type="term" value="F:hydrolase activity"/>
    <property type="evidence" value="ECO:0007669"/>
    <property type="project" value="UniProtKB-KW"/>
</dbReference>
<reference evidence="5 6" key="1">
    <citation type="submission" date="2016-11" db="EMBL/GenBank/DDBJ databases">
        <authorList>
            <person name="Jaros S."/>
            <person name="Januszkiewicz K."/>
            <person name="Wedrychowicz H."/>
        </authorList>
    </citation>
    <scope>NUCLEOTIDE SEQUENCE [LARGE SCALE GENOMIC DNA]</scope>
    <source>
        <strain evidence="5 6">DSM 17918</strain>
    </source>
</reference>
<proteinExistence type="inferred from homology"/>
<dbReference type="Gene3D" id="1.20.120.580">
    <property type="entry name" value="bsu32300-like"/>
    <property type="match status" value="1"/>
</dbReference>
<accession>A0A1M5CYL4</accession>
<dbReference type="InterPro" id="IPR008201">
    <property type="entry name" value="HepT-like"/>
</dbReference>
<gene>
    <name evidence="5" type="ORF">SAMN02746089_02226</name>
</gene>
<keyword evidence="2" id="KW-0540">Nuclease</keyword>